<reference evidence="2" key="2">
    <citation type="submission" date="2008-12" db="EMBL/GenBank/DDBJ databases">
        <title>Improved gene annotation of the rice (Oryza sativa) genomes.</title>
        <authorList>
            <person name="Wang J."/>
            <person name="Li R."/>
            <person name="Fan W."/>
            <person name="Huang Q."/>
            <person name="Zhang J."/>
            <person name="Zhou Y."/>
            <person name="Hu Y."/>
            <person name="Zi S."/>
            <person name="Li J."/>
            <person name="Ni P."/>
            <person name="Zheng H."/>
            <person name="Zhang Y."/>
            <person name="Zhao M."/>
            <person name="Hao Q."/>
            <person name="McDermott J."/>
            <person name="Samudrala R."/>
            <person name="Kristiansen K."/>
            <person name="Wong G.K.-S."/>
        </authorList>
    </citation>
    <scope>NUCLEOTIDE SEQUENCE</scope>
</reference>
<sequence>MTRKSMVAVGRSNGRSSGGGMVSLRRRRPFQLMVLRRLRELKKIVPATSRRSSGGRGGGGADVDALLHRAAEYICALEVKVAVLRKLSGDLRRLIRLMHMHHGQPCFVFVHADLITHSQANACLLSYRLPGPWPWRFSASYSPAKLPTQQRMAPCKAWQLV</sequence>
<dbReference type="EMBL" id="CM000145">
    <property type="protein sequence ID" value="EAZ42905.1"/>
    <property type="molecule type" value="Genomic_DNA"/>
</dbReference>
<organism evidence="2">
    <name type="scientific">Oryza sativa subsp. japonica</name>
    <name type="common">Rice</name>
    <dbReference type="NCBI Taxonomy" id="39947"/>
    <lineage>
        <taxon>Eukaryota</taxon>
        <taxon>Viridiplantae</taxon>
        <taxon>Streptophyta</taxon>
        <taxon>Embryophyta</taxon>
        <taxon>Tracheophyta</taxon>
        <taxon>Spermatophyta</taxon>
        <taxon>Magnoliopsida</taxon>
        <taxon>Liliopsida</taxon>
        <taxon>Poales</taxon>
        <taxon>Poaceae</taxon>
        <taxon>BOP clade</taxon>
        <taxon>Oryzoideae</taxon>
        <taxon>Oryzeae</taxon>
        <taxon>Oryzinae</taxon>
        <taxon>Oryza</taxon>
        <taxon>Oryza sativa</taxon>
    </lineage>
</organism>
<gene>
    <name evidence="2" type="ORF">OsJ_27499</name>
</gene>
<dbReference type="Proteomes" id="UP000007752">
    <property type="component" value="Chromosome 8"/>
</dbReference>
<name>A3BTL6_ORYSJ</name>
<evidence type="ECO:0000256" key="1">
    <source>
        <dbReference type="SAM" id="MobiDB-lite"/>
    </source>
</evidence>
<feature type="region of interest" description="Disordered" evidence="1">
    <location>
        <begin position="1"/>
        <end position="22"/>
    </location>
</feature>
<protein>
    <submittedName>
        <fullName evidence="2">Uncharacterized protein</fullName>
    </submittedName>
</protein>
<dbReference type="AlphaFoldDB" id="A3BTL6"/>
<proteinExistence type="predicted"/>
<reference evidence="2" key="1">
    <citation type="journal article" date="2005" name="PLoS Biol.">
        <title>The genomes of Oryza sativa: a history of duplications.</title>
        <authorList>
            <person name="Yu J."/>
            <person name="Wang J."/>
            <person name="Lin W."/>
            <person name="Li S."/>
            <person name="Li H."/>
            <person name="Zhou J."/>
            <person name="Ni P."/>
            <person name="Dong W."/>
            <person name="Hu S."/>
            <person name="Zeng C."/>
            <person name="Zhang J."/>
            <person name="Zhang Y."/>
            <person name="Li R."/>
            <person name="Xu Z."/>
            <person name="Li S."/>
            <person name="Li X."/>
            <person name="Zheng H."/>
            <person name="Cong L."/>
            <person name="Lin L."/>
            <person name="Yin J."/>
            <person name="Geng J."/>
            <person name="Li G."/>
            <person name="Shi J."/>
            <person name="Liu J."/>
            <person name="Lv H."/>
            <person name="Li J."/>
            <person name="Wang J."/>
            <person name="Deng Y."/>
            <person name="Ran L."/>
            <person name="Shi X."/>
            <person name="Wang X."/>
            <person name="Wu Q."/>
            <person name="Li C."/>
            <person name="Ren X."/>
            <person name="Wang J."/>
            <person name="Wang X."/>
            <person name="Li D."/>
            <person name="Liu D."/>
            <person name="Zhang X."/>
            <person name="Ji Z."/>
            <person name="Zhao W."/>
            <person name="Sun Y."/>
            <person name="Zhang Z."/>
            <person name="Bao J."/>
            <person name="Han Y."/>
            <person name="Dong L."/>
            <person name="Ji J."/>
            <person name="Chen P."/>
            <person name="Wu S."/>
            <person name="Liu J."/>
            <person name="Xiao Y."/>
            <person name="Bu D."/>
            <person name="Tan J."/>
            <person name="Yang L."/>
            <person name="Ye C."/>
            <person name="Zhang J."/>
            <person name="Xu J."/>
            <person name="Zhou Y."/>
            <person name="Yu Y."/>
            <person name="Zhang B."/>
            <person name="Zhuang S."/>
            <person name="Wei H."/>
            <person name="Liu B."/>
            <person name="Lei M."/>
            <person name="Yu H."/>
            <person name="Li Y."/>
            <person name="Xu H."/>
            <person name="Wei S."/>
            <person name="He X."/>
            <person name="Fang L."/>
            <person name="Zhang Z."/>
            <person name="Zhang Y."/>
            <person name="Huang X."/>
            <person name="Su Z."/>
            <person name="Tong W."/>
            <person name="Li J."/>
            <person name="Tong Z."/>
            <person name="Li S."/>
            <person name="Ye J."/>
            <person name="Wang L."/>
            <person name="Fang L."/>
            <person name="Lei T."/>
            <person name="Chen C."/>
            <person name="Chen H."/>
            <person name="Xu Z."/>
            <person name="Li H."/>
            <person name="Huang H."/>
            <person name="Zhang F."/>
            <person name="Xu H."/>
            <person name="Li N."/>
            <person name="Zhao C."/>
            <person name="Li S."/>
            <person name="Dong L."/>
            <person name="Huang Y."/>
            <person name="Li L."/>
            <person name="Xi Y."/>
            <person name="Qi Q."/>
            <person name="Li W."/>
            <person name="Zhang B."/>
            <person name="Hu W."/>
            <person name="Zhang Y."/>
            <person name="Tian X."/>
            <person name="Jiao Y."/>
            <person name="Liang X."/>
            <person name="Jin J."/>
            <person name="Gao L."/>
            <person name="Zheng W."/>
            <person name="Hao B."/>
            <person name="Liu S."/>
            <person name="Wang W."/>
            <person name="Yuan L."/>
            <person name="Cao M."/>
            <person name="McDermott J."/>
            <person name="Samudrala R."/>
            <person name="Wang J."/>
            <person name="Wong G.K."/>
            <person name="Yang H."/>
        </authorList>
    </citation>
    <scope>NUCLEOTIDE SEQUENCE [LARGE SCALE GENOMIC DNA]</scope>
</reference>
<evidence type="ECO:0000313" key="2">
    <source>
        <dbReference type="EMBL" id="EAZ42905.1"/>
    </source>
</evidence>
<accession>A3BTL6</accession>